<proteinExistence type="predicted"/>
<dbReference type="RefSeq" id="WP_162334027.1">
    <property type="nucleotide sequence ID" value="NZ_CP048113.1"/>
</dbReference>
<dbReference type="Pfam" id="PF03572">
    <property type="entry name" value="Peptidase_S41"/>
    <property type="match status" value="1"/>
</dbReference>
<evidence type="ECO:0000259" key="2">
    <source>
        <dbReference type="Pfam" id="PF03572"/>
    </source>
</evidence>
<evidence type="ECO:0000313" key="4">
    <source>
        <dbReference type="Proteomes" id="UP000476411"/>
    </source>
</evidence>
<dbReference type="InterPro" id="IPR029045">
    <property type="entry name" value="ClpP/crotonase-like_dom_sf"/>
</dbReference>
<evidence type="ECO:0000256" key="1">
    <source>
        <dbReference type="SAM" id="SignalP"/>
    </source>
</evidence>
<dbReference type="EMBL" id="CP048113">
    <property type="protein sequence ID" value="QHS62379.1"/>
    <property type="molecule type" value="Genomic_DNA"/>
</dbReference>
<feature type="signal peptide" evidence="1">
    <location>
        <begin position="1"/>
        <end position="24"/>
    </location>
</feature>
<sequence>MKRTLFHQLALAFSLLLITSIVKAQTETCNCLDNLNKTIKETELNYAGYPAKVNASYKKLVSNLRSKALVANDPKQCYYLIHEYVRFFKDKHFIISYTNTKDFDSAVTSYSGKPVLPIEGIWISPDSATKIAIQKATDGTFEAIRCESSTDSFPKGFVYFRLIPNGDQYIVKKYDGFVSTDFPAKQTGNLLRLWNHTLWGKVSPQKMTKEEHEELSAWKSNNYGLAFKQLNTEVSYLRIPSFYNNDSKIQQLVTASDSTIRNTKYLIVDLRGNGGGNTGWIYFLPYIMTNPIVQRPALIRVTPDNIKRKLPDLEYFVKNPIDAEYKKYFPDEVLNAYKKAYTELPVTKEKFYPIPAVTFPLDAVAKRPEKVAVIVDGFCGSSTEYFISLTHQCPRVTTYGANTIGMMDYEGMSNPTTLPYNKFILTIPIIKSSWTDTQPIDQTGFTPDVPIRLPESQWIDFIVEDLPKR</sequence>
<gene>
    <name evidence="3" type="ORF">GWR21_23165</name>
</gene>
<evidence type="ECO:0000313" key="3">
    <source>
        <dbReference type="EMBL" id="QHS62379.1"/>
    </source>
</evidence>
<feature type="domain" description="Tail specific protease" evidence="2">
    <location>
        <begin position="234"/>
        <end position="450"/>
    </location>
</feature>
<dbReference type="KEGG" id="chih:GWR21_23165"/>
<reference evidence="3 4" key="1">
    <citation type="submission" date="2020-01" db="EMBL/GenBank/DDBJ databases">
        <title>Complete genome sequence of Chitinophaga sp. H33E-04 isolated from quinoa roots.</title>
        <authorList>
            <person name="Weon H.-Y."/>
            <person name="Lee S.A."/>
        </authorList>
    </citation>
    <scope>NUCLEOTIDE SEQUENCE [LARGE SCALE GENOMIC DNA]</scope>
    <source>
        <strain evidence="3 4">H33E-04</strain>
    </source>
</reference>
<dbReference type="AlphaFoldDB" id="A0A6B9ZKP4"/>
<keyword evidence="4" id="KW-1185">Reference proteome</keyword>
<keyword evidence="1" id="KW-0732">Signal</keyword>
<dbReference type="GO" id="GO:0008236">
    <property type="term" value="F:serine-type peptidase activity"/>
    <property type="evidence" value="ECO:0007669"/>
    <property type="project" value="InterPro"/>
</dbReference>
<dbReference type="Proteomes" id="UP000476411">
    <property type="component" value="Chromosome"/>
</dbReference>
<dbReference type="Gene3D" id="3.90.226.10">
    <property type="entry name" value="2-enoyl-CoA Hydratase, Chain A, domain 1"/>
    <property type="match status" value="1"/>
</dbReference>
<organism evidence="3 4">
    <name type="scientific">Chitinophaga agri</name>
    <dbReference type="NCBI Taxonomy" id="2703787"/>
    <lineage>
        <taxon>Bacteria</taxon>
        <taxon>Pseudomonadati</taxon>
        <taxon>Bacteroidota</taxon>
        <taxon>Chitinophagia</taxon>
        <taxon>Chitinophagales</taxon>
        <taxon>Chitinophagaceae</taxon>
        <taxon>Chitinophaga</taxon>
    </lineage>
</organism>
<dbReference type="InterPro" id="IPR005151">
    <property type="entry name" value="Tail-specific_protease"/>
</dbReference>
<name>A0A6B9ZKP4_9BACT</name>
<protein>
    <recommendedName>
        <fullName evidence="2">Tail specific protease domain-containing protein</fullName>
    </recommendedName>
</protein>
<feature type="chain" id="PRO_5025481907" description="Tail specific protease domain-containing protein" evidence="1">
    <location>
        <begin position="25"/>
        <end position="469"/>
    </location>
</feature>
<dbReference type="SUPFAM" id="SSF52096">
    <property type="entry name" value="ClpP/crotonase"/>
    <property type="match status" value="1"/>
</dbReference>
<accession>A0A6B9ZKP4</accession>
<dbReference type="GO" id="GO:0006508">
    <property type="term" value="P:proteolysis"/>
    <property type="evidence" value="ECO:0007669"/>
    <property type="project" value="InterPro"/>
</dbReference>